<organism evidence="2 3">
    <name type="scientific">Strongyloides venezuelensis</name>
    <name type="common">Threadworm</name>
    <dbReference type="NCBI Taxonomy" id="75913"/>
    <lineage>
        <taxon>Eukaryota</taxon>
        <taxon>Metazoa</taxon>
        <taxon>Ecdysozoa</taxon>
        <taxon>Nematoda</taxon>
        <taxon>Chromadorea</taxon>
        <taxon>Rhabditida</taxon>
        <taxon>Tylenchina</taxon>
        <taxon>Panagrolaimomorpha</taxon>
        <taxon>Strongyloidoidea</taxon>
        <taxon>Strongyloididae</taxon>
        <taxon>Strongyloides</taxon>
    </lineage>
</organism>
<reference evidence="3" key="2">
    <citation type="submission" date="2015-08" db="UniProtKB">
        <authorList>
            <consortium name="WormBaseParasite"/>
        </authorList>
    </citation>
    <scope>IDENTIFICATION</scope>
</reference>
<feature type="compositionally biased region" description="Basic and acidic residues" evidence="1">
    <location>
        <begin position="47"/>
        <end position="61"/>
    </location>
</feature>
<dbReference type="Proteomes" id="UP000035680">
    <property type="component" value="Unassembled WGS sequence"/>
</dbReference>
<keyword evidence="2" id="KW-1185">Reference proteome</keyword>
<evidence type="ECO:0000313" key="2">
    <source>
        <dbReference type="Proteomes" id="UP000035680"/>
    </source>
</evidence>
<evidence type="ECO:0000313" key="3">
    <source>
        <dbReference type="WBParaSite" id="SVE_1941900.1"/>
    </source>
</evidence>
<proteinExistence type="predicted"/>
<accession>A0A0K0G3W1</accession>
<sequence>MEFKSIDVEEFDGFIPRSGIKNPLDPLDASLAAFMPKEGNNVQKLSSSERKRLQKQQKKEQSAANKK</sequence>
<evidence type="ECO:0000256" key="1">
    <source>
        <dbReference type="SAM" id="MobiDB-lite"/>
    </source>
</evidence>
<protein>
    <submittedName>
        <fullName evidence="3">DEAD/DEAH box helicase</fullName>
    </submittedName>
</protein>
<name>A0A0K0G3W1_STRVS</name>
<reference evidence="2" key="1">
    <citation type="submission" date="2014-07" db="EMBL/GenBank/DDBJ databases">
        <authorList>
            <person name="Martin A.A"/>
            <person name="De Silva N."/>
        </authorList>
    </citation>
    <scope>NUCLEOTIDE SEQUENCE</scope>
</reference>
<dbReference type="WBParaSite" id="SVE_1941900.1">
    <property type="protein sequence ID" value="SVE_1941900.1"/>
    <property type="gene ID" value="SVE_1941900"/>
</dbReference>
<feature type="region of interest" description="Disordered" evidence="1">
    <location>
        <begin position="39"/>
        <end position="67"/>
    </location>
</feature>
<dbReference type="AlphaFoldDB" id="A0A0K0G3W1"/>